<dbReference type="EMBL" id="JBHSZI010000001">
    <property type="protein sequence ID" value="MFC7058690.1"/>
    <property type="molecule type" value="Genomic_DNA"/>
</dbReference>
<dbReference type="RefSeq" id="WP_382185612.1">
    <property type="nucleotide sequence ID" value="NZ_JBHSZI010000001.1"/>
</dbReference>
<proteinExistence type="predicted"/>
<dbReference type="InterPro" id="IPR055927">
    <property type="entry name" value="DUF7504"/>
</dbReference>
<dbReference type="AlphaFoldDB" id="A0ABD5W087"/>
<evidence type="ECO:0000313" key="2">
    <source>
        <dbReference type="Proteomes" id="UP001596445"/>
    </source>
</evidence>
<accession>A0ABD5W087</accession>
<comment type="caution">
    <text evidence="1">The sequence shown here is derived from an EMBL/GenBank/DDBJ whole genome shotgun (WGS) entry which is preliminary data.</text>
</comment>
<sequence>MLQYVDVNTAYEFLHAITGQIHAAGAHSHFHIDPDAHDAEHVASITSLFDAKVSLGDEPSVRTRELLAAE</sequence>
<dbReference type="Proteomes" id="UP001596445">
    <property type="component" value="Unassembled WGS sequence"/>
</dbReference>
<reference evidence="1 2" key="1">
    <citation type="journal article" date="2019" name="Int. J. Syst. Evol. Microbiol.">
        <title>The Global Catalogue of Microorganisms (GCM) 10K type strain sequencing project: providing services to taxonomists for standard genome sequencing and annotation.</title>
        <authorList>
            <consortium name="The Broad Institute Genomics Platform"/>
            <consortium name="The Broad Institute Genome Sequencing Center for Infectious Disease"/>
            <person name="Wu L."/>
            <person name="Ma J."/>
        </authorList>
    </citation>
    <scope>NUCLEOTIDE SEQUENCE [LARGE SCALE GENOMIC DNA]</scope>
    <source>
        <strain evidence="1 2">JCM 30072</strain>
    </source>
</reference>
<organism evidence="1 2">
    <name type="scientific">Halovenus salina</name>
    <dbReference type="NCBI Taxonomy" id="1510225"/>
    <lineage>
        <taxon>Archaea</taxon>
        <taxon>Methanobacteriati</taxon>
        <taxon>Methanobacteriota</taxon>
        <taxon>Stenosarchaea group</taxon>
        <taxon>Halobacteria</taxon>
        <taxon>Halobacteriales</taxon>
        <taxon>Haloarculaceae</taxon>
        <taxon>Halovenus</taxon>
    </lineage>
</organism>
<name>A0ABD5W087_9EURY</name>
<dbReference type="Pfam" id="PF24336">
    <property type="entry name" value="DUF7504"/>
    <property type="match status" value="1"/>
</dbReference>
<protein>
    <submittedName>
        <fullName evidence="1">Uncharacterized protein</fullName>
    </submittedName>
</protein>
<evidence type="ECO:0000313" key="1">
    <source>
        <dbReference type="EMBL" id="MFC7058690.1"/>
    </source>
</evidence>
<keyword evidence="2" id="KW-1185">Reference proteome</keyword>
<gene>
    <name evidence="1" type="ORF">ACFQQG_11515</name>
</gene>